<reference evidence="1" key="1">
    <citation type="journal article" date="2017" name="Gigascience">
        <title>The genome draft of coconut (Cocos nucifera).</title>
        <authorList>
            <person name="Xiao Y."/>
            <person name="Xu P."/>
            <person name="Fan H."/>
            <person name="Baudouin L."/>
            <person name="Xia W."/>
            <person name="Bocs S."/>
            <person name="Xu J."/>
            <person name="Li Q."/>
            <person name="Guo A."/>
            <person name="Zhou L."/>
            <person name="Li J."/>
            <person name="Wu Y."/>
            <person name="Ma Z."/>
            <person name="Armero A."/>
            <person name="Issali A.E."/>
            <person name="Liu N."/>
            <person name="Peng M."/>
            <person name="Yang Y."/>
        </authorList>
    </citation>
    <scope>NUCLEOTIDE SEQUENCE</scope>
    <source>
        <tissue evidence="1">Spear leaf of Hainan Tall coconut</tissue>
    </source>
</reference>
<protein>
    <submittedName>
        <fullName evidence="1">Putative ATP synthase mitochondrial F1 complex assembly factor 2</fullName>
    </submittedName>
</protein>
<reference evidence="1" key="2">
    <citation type="submission" date="2019-07" db="EMBL/GenBank/DDBJ databases">
        <authorList>
            <person name="Yang Y."/>
            <person name="Bocs S."/>
            <person name="Baudouin L."/>
        </authorList>
    </citation>
    <scope>NUCLEOTIDE SEQUENCE</scope>
    <source>
        <tissue evidence="1">Spear leaf of Hainan Tall coconut</tissue>
    </source>
</reference>
<dbReference type="Gene3D" id="3.30.2180.10">
    <property type="entry name" value="ATP12-like"/>
    <property type="match status" value="1"/>
</dbReference>
<dbReference type="Proteomes" id="UP000797356">
    <property type="component" value="Chromosome 10"/>
</dbReference>
<dbReference type="InterPro" id="IPR011419">
    <property type="entry name" value="ATP12_ATP_synth-F1-assembly"/>
</dbReference>
<dbReference type="SUPFAM" id="SSF160909">
    <property type="entry name" value="ATP12-like"/>
    <property type="match status" value="1"/>
</dbReference>
<name>A0A8K0IMN5_COCNU</name>
<dbReference type="PANTHER" id="PTHR21013">
    <property type="entry name" value="ATP SYNTHASE MITOCHONDRIAL F1 COMPLEX ASSEMBLY FACTOR 2/ATP12 PROTEIN, MITOCHONDRIAL PRECURSOR"/>
    <property type="match status" value="1"/>
</dbReference>
<proteinExistence type="predicted"/>
<dbReference type="AlphaFoldDB" id="A0A8K0IMN5"/>
<dbReference type="Pfam" id="PF07542">
    <property type="entry name" value="ATP12"/>
    <property type="match status" value="1"/>
</dbReference>
<evidence type="ECO:0000313" key="1">
    <source>
        <dbReference type="EMBL" id="KAG1362492.1"/>
    </source>
</evidence>
<dbReference type="OrthoDB" id="5673at2759"/>
<dbReference type="GO" id="GO:0005739">
    <property type="term" value="C:mitochondrion"/>
    <property type="evidence" value="ECO:0007669"/>
    <property type="project" value="TreeGrafter"/>
</dbReference>
<dbReference type="PANTHER" id="PTHR21013:SF10">
    <property type="entry name" value="ATP SYNTHASE MITOCHONDRIAL F1 COMPLEX ASSEMBLY FACTOR 2"/>
    <property type="match status" value="1"/>
</dbReference>
<dbReference type="GO" id="GO:0033615">
    <property type="term" value="P:mitochondrial proton-transporting ATP synthase complex assembly"/>
    <property type="evidence" value="ECO:0007669"/>
    <property type="project" value="TreeGrafter"/>
</dbReference>
<keyword evidence="2" id="KW-1185">Reference proteome</keyword>
<comment type="caution">
    <text evidence="1">The sequence shown here is derived from an EMBL/GenBank/DDBJ whole genome shotgun (WGS) entry which is preliminary data.</text>
</comment>
<gene>
    <name evidence="1" type="ORF">COCNU_10G007110</name>
</gene>
<accession>A0A8K0IMN5</accession>
<organism evidence="1 2">
    <name type="scientific">Cocos nucifera</name>
    <name type="common">Coconut palm</name>
    <dbReference type="NCBI Taxonomy" id="13894"/>
    <lineage>
        <taxon>Eukaryota</taxon>
        <taxon>Viridiplantae</taxon>
        <taxon>Streptophyta</taxon>
        <taxon>Embryophyta</taxon>
        <taxon>Tracheophyta</taxon>
        <taxon>Spermatophyta</taxon>
        <taxon>Magnoliopsida</taxon>
        <taxon>Liliopsida</taxon>
        <taxon>Arecaceae</taxon>
        <taxon>Arecoideae</taxon>
        <taxon>Cocoseae</taxon>
        <taxon>Attaleinae</taxon>
        <taxon>Cocos</taxon>
    </lineage>
</organism>
<dbReference type="EMBL" id="CM017881">
    <property type="protein sequence ID" value="KAG1362492.1"/>
    <property type="molecule type" value="Genomic_DNA"/>
</dbReference>
<dbReference type="InterPro" id="IPR042272">
    <property type="entry name" value="ATP12_ATP_synth-F1-assembly_N"/>
</dbReference>
<evidence type="ECO:0000313" key="2">
    <source>
        <dbReference type="Proteomes" id="UP000797356"/>
    </source>
</evidence>
<sequence>MSTSSMTGSIVGKHFYKEVTTWLADDGNGWMVMLNYRTLKTPFKRPLKLSNLALAKAIAAEWESQDSILIDI</sequence>